<dbReference type="GO" id="GO:0016705">
    <property type="term" value="F:oxidoreductase activity, acting on paired donors, with incorporation or reduction of molecular oxygen"/>
    <property type="evidence" value="ECO:0007669"/>
    <property type="project" value="InterPro"/>
</dbReference>
<dbReference type="PROSITE" id="PS00086">
    <property type="entry name" value="CYTOCHROME_P450"/>
    <property type="match status" value="1"/>
</dbReference>
<dbReference type="InterPro" id="IPR036396">
    <property type="entry name" value="Cyt_P450_sf"/>
</dbReference>
<dbReference type="OrthoDB" id="2789670at2759"/>
<keyword evidence="5 6" id="KW-0349">Heme</keyword>
<dbReference type="InterPro" id="IPR050121">
    <property type="entry name" value="Cytochrome_P450_monoxygenase"/>
</dbReference>
<evidence type="ECO:0000256" key="2">
    <source>
        <dbReference type="ARBA" id="ARBA00022723"/>
    </source>
</evidence>
<dbReference type="InterPro" id="IPR017972">
    <property type="entry name" value="Cyt_P450_CS"/>
</dbReference>
<dbReference type="GO" id="GO:0020037">
    <property type="term" value="F:heme binding"/>
    <property type="evidence" value="ECO:0007669"/>
    <property type="project" value="InterPro"/>
</dbReference>
<keyword evidence="2 5" id="KW-0479">Metal-binding</keyword>
<evidence type="ECO:0000256" key="5">
    <source>
        <dbReference type="PIRSR" id="PIRSR602401-1"/>
    </source>
</evidence>
<name>A0A1R0H0H0_9FUNG</name>
<protein>
    <submittedName>
        <fullName evidence="7">Cytochrome</fullName>
    </submittedName>
</protein>
<dbReference type="PANTHER" id="PTHR24305">
    <property type="entry name" value="CYTOCHROME P450"/>
    <property type="match status" value="1"/>
</dbReference>
<dbReference type="PANTHER" id="PTHR24305:SF235">
    <property type="entry name" value="CYTOCHROME P450 MONOOXYGENASE APDB-RELATED"/>
    <property type="match status" value="1"/>
</dbReference>
<dbReference type="PRINTS" id="PR00385">
    <property type="entry name" value="P450"/>
</dbReference>
<dbReference type="AlphaFoldDB" id="A0A1R0H0H0"/>
<accession>A0A1R0H0H0</accession>
<dbReference type="PRINTS" id="PR00463">
    <property type="entry name" value="EP450I"/>
</dbReference>
<dbReference type="InterPro" id="IPR002401">
    <property type="entry name" value="Cyt_P450_E_grp-I"/>
</dbReference>
<evidence type="ECO:0000256" key="1">
    <source>
        <dbReference type="ARBA" id="ARBA00001971"/>
    </source>
</evidence>
<dbReference type="GO" id="GO:0004497">
    <property type="term" value="F:monooxygenase activity"/>
    <property type="evidence" value="ECO:0007669"/>
    <property type="project" value="UniProtKB-KW"/>
</dbReference>
<proteinExistence type="inferred from homology"/>
<keyword evidence="6" id="KW-0503">Monooxygenase</keyword>
<evidence type="ECO:0000256" key="3">
    <source>
        <dbReference type="ARBA" id="ARBA00023002"/>
    </source>
</evidence>
<dbReference type="InterPro" id="IPR001128">
    <property type="entry name" value="Cyt_P450"/>
</dbReference>
<dbReference type="STRING" id="133383.A0A1R0H0H0"/>
<sequence>MRKNSPNSKDHMERPDILQMYLNSQDFKTHNKLSEKELISESLIMLMAGTDTTSVTMTMLIHMYMLYPKVYERVVCEVRAAFPDTSKQIRYSEAKSKLPYLLATVYECMRIAPIAAGLFFRDSTSGGITLSNKHIPENVEMGMFIEGANKDPTVWENPISFDPERFMGPKGDILKREIVTFSHGVRICPGRNLAWMEILTVIPNLLRDYDISIPPNSIYNPGNLDLTRNFEPKFLESKVYIVRSPTNPDRDCNIIISHRKD</sequence>
<comment type="caution">
    <text evidence="7">The sequence shown here is derived from an EMBL/GenBank/DDBJ whole genome shotgun (WGS) entry which is preliminary data.</text>
</comment>
<dbReference type="Proteomes" id="UP000187455">
    <property type="component" value="Unassembled WGS sequence"/>
</dbReference>
<gene>
    <name evidence="7" type="ORF">AYI68_g3241</name>
</gene>
<dbReference type="SUPFAM" id="SSF48264">
    <property type="entry name" value="Cytochrome P450"/>
    <property type="match status" value="1"/>
</dbReference>
<keyword evidence="3 6" id="KW-0560">Oxidoreductase</keyword>
<organism evidence="7 8">
    <name type="scientific">Smittium mucronatum</name>
    <dbReference type="NCBI Taxonomy" id="133383"/>
    <lineage>
        <taxon>Eukaryota</taxon>
        <taxon>Fungi</taxon>
        <taxon>Fungi incertae sedis</taxon>
        <taxon>Zoopagomycota</taxon>
        <taxon>Kickxellomycotina</taxon>
        <taxon>Harpellomycetes</taxon>
        <taxon>Harpellales</taxon>
        <taxon>Legeriomycetaceae</taxon>
        <taxon>Smittium</taxon>
    </lineage>
</organism>
<reference evidence="7 8" key="1">
    <citation type="journal article" date="2016" name="Mol. Biol. Evol.">
        <title>Genome-Wide Survey of Gut Fungi (Harpellales) Reveals the First Horizontally Transferred Ubiquitin Gene from a Mosquito Host.</title>
        <authorList>
            <person name="Wang Y."/>
            <person name="White M.M."/>
            <person name="Kvist S."/>
            <person name="Moncalvo J.M."/>
        </authorList>
    </citation>
    <scope>NUCLEOTIDE SEQUENCE [LARGE SCALE GENOMIC DNA]</scope>
    <source>
        <strain evidence="7 8">ALG-7-W6</strain>
    </source>
</reference>
<dbReference type="Pfam" id="PF00067">
    <property type="entry name" value="p450"/>
    <property type="match status" value="1"/>
</dbReference>
<dbReference type="GO" id="GO:0005506">
    <property type="term" value="F:iron ion binding"/>
    <property type="evidence" value="ECO:0007669"/>
    <property type="project" value="InterPro"/>
</dbReference>
<comment type="similarity">
    <text evidence="6">Belongs to the cytochrome P450 family.</text>
</comment>
<evidence type="ECO:0000313" key="8">
    <source>
        <dbReference type="Proteomes" id="UP000187455"/>
    </source>
</evidence>
<keyword evidence="8" id="KW-1185">Reference proteome</keyword>
<dbReference type="GO" id="GO:0044550">
    <property type="term" value="P:secondary metabolite biosynthetic process"/>
    <property type="evidence" value="ECO:0007669"/>
    <property type="project" value="UniProtKB-ARBA"/>
</dbReference>
<dbReference type="Gene3D" id="1.10.630.10">
    <property type="entry name" value="Cytochrome P450"/>
    <property type="match status" value="1"/>
</dbReference>
<evidence type="ECO:0000256" key="4">
    <source>
        <dbReference type="ARBA" id="ARBA00023004"/>
    </source>
</evidence>
<comment type="cofactor">
    <cofactor evidence="1 5">
        <name>heme</name>
        <dbReference type="ChEBI" id="CHEBI:30413"/>
    </cofactor>
</comment>
<keyword evidence="4 5" id="KW-0408">Iron</keyword>
<evidence type="ECO:0000313" key="7">
    <source>
        <dbReference type="EMBL" id="OLY82633.1"/>
    </source>
</evidence>
<dbReference type="EMBL" id="LSSL01001353">
    <property type="protein sequence ID" value="OLY82633.1"/>
    <property type="molecule type" value="Genomic_DNA"/>
</dbReference>
<feature type="binding site" description="axial binding residue" evidence="5">
    <location>
        <position position="188"/>
    </location>
    <ligand>
        <name>heme</name>
        <dbReference type="ChEBI" id="CHEBI:30413"/>
    </ligand>
    <ligandPart>
        <name>Fe</name>
        <dbReference type="ChEBI" id="CHEBI:18248"/>
    </ligandPart>
</feature>
<evidence type="ECO:0000256" key="6">
    <source>
        <dbReference type="RuleBase" id="RU000461"/>
    </source>
</evidence>